<comment type="caution">
    <text evidence="2">The sequence shown here is derived from an EMBL/GenBank/DDBJ whole genome shotgun (WGS) entry which is preliminary data.</text>
</comment>
<name>A0AAN7ZDM0_9PEZI</name>
<organism evidence="2 3">
    <name type="scientific">Xylaria bambusicola</name>
    <dbReference type="NCBI Taxonomy" id="326684"/>
    <lineage>
        <taxon>Eukaryota</taxon>
        <taxon>Fungi</taxon>
        <taxon>Dikarya</taxon>
        <taxon>Ascomycota</taxon>
        <taxon>Pezizomycotina</taxon>
        <taxon>Sordariomycetes</taxon>
        <taxon>Xylariomycetidae</taxon>
        <taxon>Xylariales</taxon>
        <taxon>Xylariaceae</taxon>
        <taxon>Xylaria</taxon>
    </lineage>
</organism>
<dbReference type="EMBL" id="JAWHQM010000076">
    <property type="protein sequence ID" value="KAK5636726.1"/>
    <property type="molecule type" value="Genomic_DNA"/>
</dbReference>
<evidence type="ECO:0000313" key="2">
    <source>
        <dbReference type="EMBL" id="KAK5636726.1"/>
    </source>
</evidence>
<protein>
    <submittedName>
        <fullName evidence="2">Uncharacterized protein</fullName>
    </submittedName>
</protein>
<dbReference type="AlphaFoldDB" id="A0AAN7ZDM0"/>
<dbReference type="Proteomes" id="UP001305414">
    <property type="component" value="Unassembled WGS sequence"/>
</dbReference>
<evidence type="ECO:0000313" key="3">
    <source>
        <dbReference type="Proteomes" id="UP001305414"/>
    </source>
</evidence>
<keyword evidence="3" id="KW-1185">Reference proteome</keyword>
<evidence type="ECO:0000256" key="1">
    <source>
        <dbReference type="SAM" id="MobiDB-lite"/>
    </source>
</evidence>
<sequence length="124" mass="13280">MAGAVFPRASDSSIVRKRTSTPRAGPHQSIDRHPPPPSVRSSPSLLSTSRSVGTTRCFDRRWLVRLGGRPGTPPPNPRELFPPHPDARPRSNSQLVSRSLPHCGTSANGSTDGKKVSIEGTLAI</sequence>
<reference evidence="2 3" key="1">
    <citation type="submission" date="2023-10" db="EMBL/GenBank/DDBJ databases">
        <title>Draft genome sequence of Xylaria bambusicola isolate GMP-LS, the root and basal stem rot pathogen of sugarcane in Indonesia.</title>
        <authorList>
            <person name="Selvaraj P."/>
            <person name="Muralishankar V."/>
            <person name="Muruganantham S."/>
            <person name="Sp S."/>
            <person name="Haryani S."/>
            <person name="Lau K.J.X."/>
            <person name="Naqvi N.I."/>
        </authorList>
    </citation>
    <scope>NUCLEOTIDE SEQUENCE [LARGE SCALE GENOMIC DNA]</scope>
    <source>
        <strain evidence="2">GMP-LS</strain>
    </source>
</reference>
<gene>
    <name evidence="2" type="ORF">RRF57_012438</name>
</gene>
<proteinExistence type="predicted"/>
<feature type="compositionally biased region" description="Pro residues" evidence="1">
    <location>
        <begin position="71"/>
        <end position="84"/>
    </location>
</feature>
<feature type="region of interest" description="Disordered" evidence="1">
    <location>
        <begin position="1"/>
        <end position="124"/>
    </location>
</feature>
<accession>A0AAN7ZDM0</accession>
<feature type="compositionally biased region" description="Low complexity" evidence="1">
    <location>
        <begin position="39"/>
        <end position="52"/>
    </location>
</feature>